<dbReference type="Proteomes" id="UP000465778">
    <property type="component" value="Unassembled WGS sequence"/>
</dbReference>
<dbReference type="EMBL" id="CP107027">
    <property type="protein sequence ID" value="UYG94611.1"/>
    <property type="molecule type" value="Genomic_DNA"/>
</dbReference>
<dbReference type="OrthoDB" id="2381602at2"/>
<reference evidence="4" key="2">
    <citation type="submission" date="2022-10" db="EMBL/GenBank/DDBJ databases">
        <title>Mechanism of multi-heavy metal repair in Cytobacillus Firmus M7.</title>
        <authorList>
            <person name="Li X."/>
            <person name="Yu C."/>
        </authorList>
    </citation>
    <scope>NUCLEOTIDE SEQUENCE</scope>
    <source>
        <strain evidence="4">M7</strain>
    </source>
</reference>
<evidence type="ECO:0000313" key="5">
    <source>
        <dbReference type="Proteomes" id="UP000465778"/>
    </source>
</evidence>
<dbReference type="Proteomes" id="UP001163104">
    <property type="component" value="Chromosome"/>
</dbReference>
<evidence type="ECO:0000313" key="4">
    <source>
        <dbReference type="EMBL" id="UYG94611.1"/>
    </source>
</evidence>
<keyword evidence="2" id="KW-1133">Transmembrane helix</keyword>
<gene>
    <name evidence="4" type="primary">spoIIIAG</name>
    <name evidence="3" type="ORF">KIS1582_1447</name>
    <name evidence="4" type="ORF">OD459_20855</name>
</gene>
<feature type="compositionally biased region" description="Basic and acidic residues" evidence="1">
    <location>
        <begin position="128"/>
        <end position="150"/>
    </location>
</feature>
<dbReference type="RefSeq" id="WP_048008237.1">
    <property type="nucleotide sequence ID" value="NZ_CANMEA010000003.1"/>
</dbReference>
<feature type="region of interest" description="Disordered" evidence="1">
    <location>
        <begin position="128"/>
        <end position="152"/>
    </location>
</feature>
<reference evidence="3 5" key="1">
    <citation type="journal article" date="2020" name="G3 (Bethesda)">
        <title>Whole Genome Sequencing and Comparative Genomics of Two Nematicidal Bacillus Strains Reveals a Wide Range of Possible Virulence Factors.</title>
        <authorList>
            <person name="Susic N."/>
            <person name="Janezic S."/>
            <person name="Rupnik M."/>
            <person name="Geric Stare B."/>
        </authorList>
    </citation>
    <scope>NUCLEOTIDE SEQUENCE [LARGE SCALE GENOMIC DNA]</scope>
    <source>
        <strain evidence="3 5">I-1582</strain>
    </source>
</reference>
<name>A0A0J5WAH3_CYTFI</name>
<dbReference type="NCBIfam" id="TIGR02830">
    <property type="entry name" value="spore_III_AG"/>
    <property type="match status" value="1"/>
</dbReference>
<evidence type="ECO:0000256" key="1">
    <source>
        <dbReference type="SAM" id="MobiDB-lite"/>
    </source>
</evidence>
<organism evidence="3 5">
    <name type="scientific">Cytobacillus firmus</name>
    <name type="common">Bacillus firmus</name>
    <dbReference type="NCBI Taxonomy" id="1399"/>
    <lineage>
        <taxon>Bacteria</taxon>
        <taxon>Bacillati</taxon>
        <taxon>Bacillota</taxon>
        <taxon>Bacilli</taxon>
        <taxon>Bacillales</taxon>
        <taxon>Bacillaceae</taxon>
        <taxon>Cytobacillus</taxon>
    </lineage>
</organism>
<accession>A0A0J5WAH3</accession>
<feature type="transmembrane region" description="Helical" evidence="2">
    <location>
        <begin position="30"/>
        <end position="49"/>
    </location>
</feature>
<evidence type="ECO:0000313" key="3">
    <source>
        <dbReference type="EMBL" id="KAF0824684.1"/>
    </source>
</evidence>
<protein>
    <submittedName>
        <fullName evidence="3">Stage III sporulation protein AG</fullName>
    </submittedName>
</protein>
<proteinExistence type="predicted"/>
<sequence length="222" mass="24675">MDNEKGPFTWLKKIISKDGQSDKKPGKFHYLLLVLLFGAAIMLISNTLFQEDGSTGDLPVFKNGEEVKQEEEVPVFGQQKSGGNDTIANYEKAYEAQIKEALDAIVGVEDATVVVNVDATEKKVLEKNKTTQTQKTDETDREGGKRKVEDQSQEEQLVIVRNGEKEVPIVIETKKPEIRGVLVVAKGAENIQVKKWIIEAVTRALDVPSHRVSVMPKKTKGE</sequence>
<evidence type="ECO:0000256" key="2">
    <source>
        <dbReference type="SAM" id="Phobius"/>
    </source>
</evidence>
<dbReference type="AlphaFoldDB" id="A0A0J5WAH3"/>
<dbReference type="InterPro" id="IPR014195">
    <property type="entry name" value="Spore_III_AG"/>
</dbReference>
<keyword evidence="2" id="KW-0472">Membrane</keyword>
<keyword evidence="2" id="KW-0812">Transmembrane</keyword>
<dbReference type="EMBL" id="VDEM01000011">
    <property type="protein sequence ID" value="KAF0824684.1"/>
    <property type="molecule type" value="Genomic_DNA"/>
</dbReference>